<feature type="region of interest" description="Disordered" evidence="3">
    <location>
        <begin position="1"/>
        <end position="42"/>
    </location>
</feature>
<feature type="compositionally biased region" description="Basic residues" evidence="3">
    <location>
        <begin position="170"/>
        <end position="186"/>
    </location>
</feature>
<dbReference type="PANTHER" id="PTHR19965">
    <property type="entry name" value="RNA AND EXPORT FACTOR BINDING PROTEIN"/>
    <property type="match status" value="1"/>
</dbReference>
<dbReference type="InterPro" id="IPR051229">
    <property type="entry name" value="ALYREF_mRNA_export"/>
</dbReference>
<feature type="compositionally biased region" description="Gly residues" evidence="3">
    <location>
        <begin position="27"/>
        <end position="37"/>
    </location>
</feature>
<sequence length="205" mass="21259">MSAMDIDKPLDEMIKAKPRGARRGGRGGRGGARGGAGVATSTSARARYATAVPKAAGATPAAKPITAEASKIIISNLPADVTEAAVRDLMQSTVGPTKSVQLTYTAAGKSTGTATILFKNKGDGNKAYAAYNNRMIDNQRPMKVELALDPNQMVSLASRVAPAPTARGAPAKRGRTPRPRNPRPAKKTADELDAEMAAYKTDAAA</sequence>
<accession>A0A1Y2BL74</accession>
<keyword evidence="1 2" id="KW-0694">RNA-binding</keyword>
<feature type="domain" description="RRM" evidence="4">
    <location>
        <begin position="70"/>
        <end position="149"/>
    </location>
</feature>
<dbReference type="FunCoup" id="A0A1Y2BL74">
    <property type="interactions" value="527"/>
</dbReference>
<dbReference type="SUPFAM" id="SSF54928">
    <property type="entry name" value="RNA-binding domain, RBD"/>
    <property type="match status" value="1"/>
</dbReference>
<protein>
    <recommendedName>
        <fullName evidence="4">RRM domain-containing protein</fullName>
    </recommendedName>
</protein>
<name>A0A1Y2BL74_9TREE</name>
<dbReference type="Proteomes" id="UP000193986">
    <property type="component" value="Unassembled WGS sequence"/>
</dbReference>
<feature type="region of interest" description="Disordered" evidence="3">
    <location>
        <begin position="158"/>
        <end position="205"/>
    </location>
</feature>
<dbReference type="OrthoDB" id="346839at2759"/>
<proteinExistence type="predicted"/>
<dbReference type="AlphaFoldDB" id="A0A1Y2BL74"/>
<feature type="compositionally biased region" description="Basic residues" evidence="3">
    <location>
        <begin position="16"/>
        <end position="26"/>
    </location>
</feature>
<dbReference type="InterPro" id="IPR000504">
    <property type="entry name" value="RRM_dom"/>
</dbReference>
<dbReference type="Gene3D" id="3.30.70.330">
    <property type="match status" value="1"/>
</dbReference>
<dbReference type="InParanoid" id="A0A1Y2BL74"/>
<dbReference type="SMART" id="SM00360">
    <property type="entry name" value="RRM"/>
    <property type="match status" value="1"/>
</dbReference>
<feature type="compositionally biased region" description="Basic and acidic residues" evidence="3">
    <location>
        <begin position="1"/>
        <end position="15"/>
    </location>
</feature>
<evidence type="ECO:0000256" key="1">
    <source>
        <dbReference type="ARBA" id="ARBA00022884"/>
    </source>
</evidence>
<keyword evidence="6" id="KW-1185">Reference proteome</keyword>
<comment type="caution">
    <text evidence="5">The sequence shown here is derived from an EMBL/GenBank/DDBJ whole genome shotgun (WGS) entry which is preliminary data.</text>
</comment>
<dbReference type="EMBL" id="MCFC01000001">
    <property type="protein sequence ID" value="ORY35513.1"/>
    <property type="molecule type" value="Genomic_DNA"/>
</dbReference>
<evidence type="ECO:0000259" key="4">
    <source>
        <dbReference type="PROSITE" id="PS50102"/>
    </source>
</evidence>
<dbReference type="PANTHER" id="PTHR19965:SF35">
    <property type="entry name" value="RNA ANNEALING PROTEIN YRA1"/>
    <property type="match status" value="1"/>
</dbReference>
<dbReference type="InterPro" id="IPR012677">
    <property type="entry name" value="Nucleotide-bd_a/b_plait_sf"/>
</dbReference>
<reference evidence="5 6" key="1">
    <citation type="submission" date="2016-07" db="EMBL/GenBank/DDBJ databases">
        <title>Pervasive Adenine N6-methylation of Active Genes in Fungi.</title>
        <authorList>
            <consortium name="DOE Joint Genome Institute"/>
            <person name="Mondo S.J."/>
            <person name="Dannebaum R.O."/>
            <person name="Kuo R.C."/>
            <person name="Labutti K."/>
            <person name="Haridas S."/>
            <person name="Kuo A."/>
            <person name="Salamov A."/>
            <person name="Ahrendt S.R."/>
            <person name="Lipzen A."/>
            <person name="Sullivan W."/>
            <person name="Andreopoulos W.B."/>
            <person name="Clum A."/>
            <person name="Lindquist E."/>
            <person name="Daum C."/>
            <person name="Ramamoorthy G.K."/>
            <person name="Gryganskyi A."/>
            <person name="Culley D."/>
            <person name="Magnuson J.K."/>
            <person name="James T.Y."/>
            <person name="O'Malley M.A."/>
            <person name="Stajich J.E."/>
            <person name="Spatafora J.W."/>
            <person name="Visel A."/>
            <person name="Grigoriev I.V."/>
        </authorList>
    </citation>
    <scope>NUCLEOTIDE SEQUENCE [LARGE SCALE GENOMIC DNA]</scope>
    <source>
        <strain evidence="5 6">68-887.2</strain>
    </source>
</reference>
<organism evidence="5 6">
    <name type="scientific">Naematelia encephala</name>
    <dbReference type="NCBI Taxonomy" id="71784"/>
    <lineage>
        <taxon>Eukaryota</taxon>
        <taxon>Fungi</taxon>
        <taxon>Dikarya</taxon>
        <taxon>Basidiomycota</taxon>
        <taxon>Agaricomycotina</taxon>
        <taxon>Tremellomycetes</taxon>
        <taxon>Tremellales</taxon>
        <taxon>Naemateliaceae</taxon>
        <taxon>Naematelia</taxon>
    </lineage>
</organism>
<evidence type="ECO:0000256" key="3">
    <source>
        <dbReference type="SAM" id="MobiDB-lite"/>
    </source>
</evidence>
<evidence type="ECO:0000313" key="6">
    <source>
        <dbReference type="Proteomes" id="UP000193986"/>
    </source>
</evidence>
<dbReference type="InterPro" id="IPR035979">
    <property type="entry name" value="RBD_domain_sf"/>
</dbReference>
<dbReference type="STRING" id="71784.A0A1Y2BL74"/>
<dbReference type="GO" id="GO:0003729">
    <property type="term" value="F:mRNA binding"/>
    <property type="evidence" value="ECO:0007669"/>
    <property type="project" value="TreeGrafter"/>
</dbReference>
<dbReference type="GO" id="GO:0005634">
    <property type="term" value="C:nucleus"/>
    <property type="evidence" value="ECO:0007669"/>
    <property type="project" value="TreeGrafter"/>
</dbReference>
<evidence type="ECO:0000256" key="2">
    <source>
        <dbReference type="PROSITE-ProRule" id="PRU00176"/>
    </source>
</evidence>
<dbReference type="Pfam" id="PF00076">
    <property type="entry name" value="RRM_1"/>
    <property type="match status" value="1"/>
</dbReference>
<evidence type="ECO:0000313" key="5">
    <source>
        <dbReference type="EMBL" id="ORY35513.1"/>
    </source>
</evidence>
<dbReference type="PROSITE" id="PS50102">
    <property type="entry name" value="RRM"/>
    <property type="match status" value="1"/>
</dbReference>
<gene>
    <name evidence="5" type="ORF">BCR39DRAFT_510230</name>
</gene>